<organism evidence="1 2">
    <name type="scientific">Leptospira inadai serovar Lyme str. 10</name>
    <dbReference type="NCBI Taxonomy" id="1049790"/>
    <lineage>
        <taxon>Bacteria</taxon>
        <taxon>Pseudomonadati</taxon>
        <taxon>Spirochaetota</taxon>
        <taxon>Spirochaetia</taxon>
        <taxon>Leptospirales</taxon>
        <taxon>Leptospiraceae</taxon>
        <taxon>Leptospira</taxon>
    </lineage>
</organism>
<dbReference type="EMBL" id="AHMM02000025">
    <property type="protein sequence ID" value="EQA35043.1"/>
    <property type="molecule type" value="Genomic_DNA"/>
</dbReference>
<comment type="caution">
    <text evidence="1">The sequence shown here is derived from an EMBL/GenBank/DDBJ whole genome shotgun (WGS) entry which is preliminary data.</text>
</comment>
<evidence type="ECO:0000313" key="2">
    <source>
        <dbReference type="Proteomes" id="UP000018719"/>
    </source>
</evidence>
<gene>
    <name evidence="1" type="ORF">LEP1GSC047_1581</name>
</gene>
<evidence type="ECO:0000313" key="1">
    <source>
        <dbReference type="EMBL" id="EQA35043.1"/>
    </source>
</evidence>
<dbReference type="Proteomes" id="UP000018719">
    <property type="component" value="Unassembled WGS sequence"/>
</dbReference>
<reference evidence="1 2" key="1">
    <citation type="submission" date="2013-05" db="EMBL/GenBank/DDBJ databases">
        <authorList>
            <person name="Harkins D.M."/>
            <person name="Durkin A.S."/>
            <person name="Brinkac L.M."/>
            <person name="Haft D.H."/>
            <person name="Selengut J.D."/>
            <person name="Sanka R."/>
            <person name="DePew J."/>
            <person name="Purushe J."/>
            <person name="Hartskeerl R.A."/>
            <person name="Ahmed A."/>
            <person name="van der Linden H."/>
            <person name="Goris M.G.A."/>
            <person name="Vinetz J.M."/>
            <person name="Sutton G.G."/>
            <person name="Nierman W.C."/>
            <person name="Fouts D.E."/>
        </authorList>
    </citation>
    <scope>NUCLEOTIDE SEQUENCE [LARGE SCALE GENOMIC DNA]</scope>
    <source>
        <strain evidence="1 2">10</strain>
    </source>
</reference>
<sequence>MSLEKHRIYIKHSVCYKFSEFYLFVIKVLNWGFKLSCEET</sequence>
<proteinExistence type="predicted"/>
<accession>V6H9W6</accession>
<dbReference type="AlphaFoldDB" id="V6H9W6"/>
<name>V6H9W6_9LEPT</name>
<protein>
    <submittedName>
        <fullName evidence="1">Uncharacterized protein</fullName>
    </submittedName>
</protein>